<comment type="caution">
    <text evidence="6">The sequence shown here is derived from an EMBL/GenBank/DDBJ whole genome shotgun (WGS) entry which is preliminary data.</text>
</comment>
<dbReference type="Proteomes" id="UP000554054">
    <property type="component" value="Unassembled WGS sequence"/>
</dbReference>
<evidence type="ECO:0000256" key="2">
    <source>
        <dbReference type="ARBA" id="ARBA00023125"/>
    </source>
</evidence>
<feature type="domain" description="Transcription regulator AsnC/Lrp ligand binding" evidence="4">
    <location>
        <begin position="72"/>
        <end position="139"/>
    </location>
</feature>
<dbReference type="InterPro" id="IPR019887">
    <property type="entry name" value="Tscrpt_reg_AsnC/Lrp_C"/>
</dbReference>
<evidence type="ECO:0000259" key="4">
    <source>
        <dbReference type="Pfam" id="PF01037"/>
    </source>
</evidence>
<dbReference type="InterPro" id="IPR036390">
    <property type="entry name" value="WH_DNA-bd_sf"/>
</dbReference>
<dbReference type="SUPFAM" id="SSF54909">
    <property type="entry name" value="Dimeric alpha+beta barrel"/>
    <property type="match status" value="1"/>
</dbReference>
<evidence type="ECO:0000313" key="7">
    <source>
        <dbReference type="Proteomes" id="UP000554054"/>
    </source>
</evidence>
<dbReference type="InterPro" id="IPR011008">
    <property type="entry name" value="Dimeric_a/b-barrel"/>
</dbReference>
<keyword evidence="7" id="KW-1185">Reference proteome</keyword>
<dbReference type="RefSeq" id="WP_185990904.1">
    <property type="nucleotide sequence ID" value="NZ_JACCAE010000001.1"/>
</dbReference>
<evidence type="ECO:0000256" key="1">
    <source>
        <dbReference type="ARBA" id="ARBA00023015"/>
    </source>
</evidence>
<protein>
    <submittedName>
        <fullName evidence="6">DNA-binding Lrp family transcriptional regulator</fullName>
    </submittedName>
</protein>
<evidence type="ECO:0000259" key="5">
    <source>
        <dbReference type="Pfam" id="PF13404"/>
    </source>
</evidence>
<dbReference type="SMART" id="SM00344">
    <property type="entry name" value="HTH_ASNC"/>
    <property type="match status" value="1"/>
</dbReference>
<sequence length="356" mass="38753">MTTSKPIDEFGLGLIHALQLRPRAEWAELARPLGVSAATVAKHWKSLRERGLAWVGVGPGRNLLRDGGVGFVLLRCRAGDQEALARRLIDEPTVATLDTTMGSTHLLLDVLTPDISHLREYVGERLPGLPGVEQVTSMVNTSVYAGGTRWRVGSLDSEQVTRLSAPTSERVGRAERHRLDGLDRRIIGELTLDGRISLAQLAVRCGTTAPTAKRRIGWLVASQTISLRCEMATQMARPMISVTYLFRVPTAQLDRVGDFLTSLGSCRLAAAVTGSYNLLSTMWLANVAEIRQLENLVVNQFPDVIVGETIVHIASRKRIGHVLDHDNRSVGIVPLAAWDASGVTKSRRVAVAGQPD</sequence>
<keyword evidence="3" id="KW-0804">Transcription</keyword>
<keyword evidence="2 6" id="KW-0238">DNA-binding</keyword>
<keyword evidence="1" id="KW-0805">Transcription regulation</keyword>
<accession>A0A852VW96</accession>
<dbReference type="InterPro" id="IPR000485">
    <property type="entry name" value="AsnC-type_HTH_dom"/>
</dbReference>
<evidence type="ECO:0000256" key="3">
    <source>
        <dbReference type="ARBA" id="ARBA00023163"/>
    </source>
</evidence>
<organism evidence="6 7">
    <name type="scientific">Janibacter cremeus</name>
    <dbReference type="NCBI Taxonomy" id="1285192"/>
    <lineage>
        <taxon>Bacteria</taxon>
        <taxon>Bacillati</taxon>
        <taxon>Actinomycetota</taxon>
        <taxon>Actinomycetes</taxon>
        <taxon>Micrococcales</taxon>
        <taxon>Intrasporangiaceae</taxon>
        <taxon>Janibacter</taxon>
    </lineage>
</organism>
<gene>
    <name evidence="6" type="ORF">BJY20_001437</name>
</gene>
<reference evidence="6 7" key="1">
    <citation type="submission" date="2020-07" db="EMBL/GenBank/DDBJ databases">
        <title>Sequencing the genomes of 1000 actinobacteria strains.</title>
        <authorList>
            <person name="Klenk H.-P."/>
        </authorList>
    </citation>
    <scope>NUCLEOTIDE SEQUENCE [LARGE SCALE GENOMIC DNA]</scope>
    <source>
        <strain evidence="6 7">DSM 26154</strain>
    </source>
</reference>
<evidence type="ECO:0000313" key="6">
    <source>
        <dbReference type="EMBL" id="NYF98045.1"/>
    </source>
</evidence>
<dbReference type="Pfam" id="PF01037">
    <property type="entry name" value="AsnC_trans_reg"/>
    <property type="match status" value="1"/>
</dbReference>
<dbReference type="PANTHER" id="PTHR30154">
    <property type="entry name" value="LEUCINE-RESPONSIVE REGULATORY PROTEIN"/>
    <property type="match status" value="1"/>
</dbReference>
<dbReference type="PANTHER" id="PTHR30154:SF34">
    <property type="entry name" value="TRANSCRIPTIONAL REGULATOR AZLB"/>
    <property type="match status" value="1"/>
</dbReference>
<proteinExistence type="predicted"/>
<dbReference type="SUPFAM" id="SSF46785">
    <property type="entry name" value="Winged helix' DNA-binding domain"/>
    <property type="match status" value="2"/>
</dbReference>
<dbReference type="AlphaFoldDB" id="A0A852VW96"/>
<feature type="domain" description="HTH asnC-type" evidence="5">
    <location>
        <begin position="179"/>
        <end position="216"/>
    </location>
</feature>
<dbReference type="Pfam" id="PF13404">
    <property type="entry name" value="HTH_AsnC-type"/>
    <property type="match status" value="1"/>
</dbReference>
<dbReference type="EMBL" id="JACCAE010000001">
    <property type="protein sequence ID" value="NYF98045.1"/>
    <property type="molecule type" value="Genomic_DNA"/>
</dbReference>
<dbReference type="GO" id="GO:0043200">
    <property type="term" value="P:response to amino acid"/>
    <property type="evidence" value="ECO:0007669"/>
    <property type="project" value="TreeGrafter"/>
</dbReference>
<dbReference type="GO" id="GO:0043565">
    <property type="term" value="F:sequence-specific DNA binding"/>
    <property type="evidence" value="ECO:0007669"/>
    <property type="project" value="InterPro"/>
</dbReference>
<dbReference type="InterPro" id="IPR036388">
    <property type="entry name" value="WH-like_DNA-bd_sf"/>
</dbReference>
<name>A0A852VW96_9MICO</name>
<dbReference type="Gene3D" id="3.30.70.920">
    <property type="match status" value="1"/>
</dbReference>
<dbReference type="InterPro" id="IPR019888">
    <property type="entry name" value="Tscrpt_reg_AsnC-like"/>
</dbReference>
<dbReference type="GO" id="GO:0005829">
    <property type="term" value="C:cytosol"/>
    <property type="evidence" value="ECO:0007669"/>
    <property type="project" value="TreeGrafter"/>
</dbReference>
<dbReference type="Gene3D" id="1.10.10.10">
    <property type="entry name" value="Winged helix-like DNA-binding domain superfamily/Winged helix DNA-binding domain"/>
    <property type="match status" value="2"/>
</dbReference>